<evidence type="ECO:0000313" key="8">
    <source>
        <dbReference type="Proteomes" id="UP000240987"/>
    </source>
</evidence>
<dbReference type="AlphaFoldDB" id="A0A2T3JGQ0"/>
<feature type="transmembrane region" description="Helical" evidence="5">
    <location>
        <begin position="268"/>
        <end position="285"/>
    </location>
</feature>
<feature type="transmembrane region" description="Helical" evidence="5">
    <location>
        <begin position="214"/>
        <end position="236"/>
    </location>
</feature>
<evidence type="ECO:0000313" key="7">
    <source>
        <dbReference type="EMBL" id="PSU48130.1"/>
    </source>
</evidence>
<dbReference type="InterPro" id="IPR037185">
    <property type="entry name" value="EmrE-like"/>
</dbReference>
<evidence type="ECO:0000256" key="1">
    <source>
        <dbReference type="ARBA" id="ARBA00004141"/>
    </source>
</evidence>
<organism evidence="7 8">
    <name type="scientific">Photobacterium frigidiphilum</name>
    <dbReference type="NCBI Taxonomy" id="264736"/>
    <lineage>
        <taxon>Bacteria</taxon>
        <taxon>Pseudomonadati</taxon>
        <taxon>Pseudomonadota</taxon>
        <taxon>Gammaproteobacteria</taxon>
        <taxon>Vibrionales</taxon>
        <taxon>Vibrionaceae</taxon>
        <taxon>Photobacterium</taxon>
    </lineage>
</organism>
<feature type="transmembrane region" description="Helical" evidence="5">
    <location>
        <begin position="243"/>
        <end position="262"/>
    </location>
</feature>
<dbReference type="EMBL" id="PYMJ01000011">
    <property type="protein sequence ID" value="PSU48130.1"/>
    <property type="molecule type" value="Genomic_DNA"/>
</dbReference>
<dbReference type="GO" id="GO:0016020">
    <property type="term" value="C:membrane"/>
    <property type="evidence" value="ECO:0007669"/>
    <property type="project" value="UniProtKB-SubCell"/>
</dbReference>
<dbReference type="Pfam" id="PF00892">
    <property type="entry name" value="EamA"/>
    <property type="match status" value="2"/>
</dbReference>
<keyword evidence="2 5" id="KW-0812">Transmembrane</keyword>
<gene>
    <name evidence="7" type="ORF">C9J12_13015</name>
</gene>
<dbReference type="PANTHER" id="PTHR32322">
    <property type="entry name" value="INNER MEMBRANE TRANSPORTER"/>
    <property type="match status" value="1"/>
</dbReference>
<feature type="transmembrane region" description="Helical" evidence="5">
    <location>
        <begin position="31"/>
        <end position="56"/>
    </location>
</feature>
<name>A0A2T3JGQ0_9GAMM</name>
<feature type="domain" description="EamA" evidence="6">
    <location>
        <begin position="152"/>
        <end position="286"/>
    </location>
</feature>
<keyword evidence="8" id="KW-1185">Reference proteome</keyword>
<evidence type="ECO:0000256" key="5">
    <source>
        <dbReference type="SAM" id="Phobius"/>
    </source>
</evidence>
<feature type="transmembrane region" description="Helical" evidence="5">
    <location>
        <begin position="94"/>
        <end position="118"/>
    </location>
</feature>
<keyword evidence="3 5" id="KW-1133">Transmembrane helix</keyword>
<sequence>MNTKYTVPLLFLSVCLIWGTTWFAMEVAVSSIPPIFATSLRFLIAAPILVTLTRWYRQPLMFPKGRRHWMVIVAVFYFAIPFTLMIFGEQYISSGLAAIIFANMPIAVMMTSTLFLSLNLGKHQIAGLLVAVVSLSVILKNEMNIGGASYLIGMSALSAAVMIHALMYVFVQKYCKDISVLTYNTVPCFMASILLVIVSLLLEGAQPSTFSSESLLAVLYLGVFASVGGIVAYFKLNELSTPFTASLCFLLFPIVALMIAAWNTAQPISPLSIGLLLPLFAGILVTKTDKSFWALDLIFKPKMCSVCRADAKALDLEVNSNL</sequence>
<feature type="transmembrane region" description="Helical" evidence="5">
    <location>
        <begin position="68"/>
        <end position="88"/>
    </location>
</feature>
<protein>
    <submittedName>
        <fullName evidence="7">EamA family transporter</fullName>
    </submittedName>
</protein>
<dbReference type="Proteomes" id="UP000240987">
    <property type="component" value="Unassembled WGS sequence"/>
</dbReference>
<reference evidence="7 8" key="1">
    <citation type="submission" date="2018-01" db="EMBL/GenBank/DDBJ databases">
        <title>Whole genome sequencing of Histamine producing bacteria.</title>
        <authorList>
            <person name="Butler K."/>
        </authorList>
    </citation>
    <scope>NUCLEOTIDE SEQUENCE [LARGE SCALE GENOMIC DNA]</scope>
    <source>
        <strain evidence="7 8">JCM 12947</strain>
    </source>
</reference>
<proteinExistence type="predicted"/>
<keyword evidence="4 5" id="KW-0472">Membrane</keyword>
<feature type="transmembrane region" description="Helical" evidence="5">
    <location>
        <begin position="7"/>
        <end position="25"/>
    </location>
</feature>
<dbReference type="InterPro" id="IPR050638">
    <property type="entry name" value="AA-Vitamin_Transporters"/>
</dbReference>
<evidence type="ECO:0000256" key="4">
    <source>
        <dbReference type="ARBA" id="ARBA00023136"/>
    </source>
</evidence>
<dbReference type="PANTHER" id="PTHR32322:SF14">
    <property type="entry name" value="PROTEIN PAGO"/>
    <property type="match status" value="1"/>
</dbReference>
<dbReference type="SUPFAM" id="SSF103481">
    <property type="entry name" value="Multidrug resistance efflux transporter EmrE"/>
    <property type="match status" value="2"/>
</dbReference>
<evidence type="ECO:0000256" key="2">
    <source>
        <dbReference type="ARBA" id="ARBA00022692"/>
    </source>
</evidence>
<comment type="subcellular location">
    <subcellularLocation>
        <location evidence="1">Membrane</location>
        <topology evidence="1">Multi-pass membrane protein</topology>
    </subcellularLocation>
</comment>
<dbReference type="OrthoDB" id="20414at2"/>
<dbReference type="InterPro" id="IPR000620">
    <property type="entry name" value="EamA_dom"/>
</dbReference>
<dbReference type="RefSeq" id="WP_107243113.1">
    <property type="nucleotide sequence ID" value="NZ_PYMJ01000011.1"/>
</dbReference>
<feature type="transmembrane region" description="Helical" evidence="5">
    <location>
        <begin position="147"/>
        <end position="171"/>
    </location>
</feature>
<accession>A0A2T3JGQ0</accession>
<comment type="caution">
    <text evidence="7">The sequence shown here is derived from an EMBL/GenBank/DDBJ whole genome shotgun (WGS) entry which is preliminary data.</text>
</comment>
<evidence type="ECO:0000256" key="3">
    <source>
        <dbReference type="ARBA" id="ARBA00022989"/>
    </source>
</evidence>
<feature type="transmembrane region" description="Helical" evidence="5">
    <location>
        <begin position="183"/>
        <end position="202"/>
    </location>
</feature>
<evidence type="ECO:0000259" key="6">
    <source>
        <dbReference type="Pfam" id="PF00892"/>
    </source>
</evidence>
<feature type="transmembrane region" description="Helical" evidence="5">
    <location>
        <begin position="125"/>
        <end position="141"/>
    </location>
</feature>
<feature type="domain" description="EamA" evidence="6">
    <location>
        <begin position="9"/>
        <end position="139"/>
    </location>
</feature>